<organism evidence="2 3">
    <name type="scientific">Novosphingobium humi</name>
    <dbReference type="NCBI Taxonomy" id="2282397"/>
    <lineage>
        <taxon>Bacteria</taxon>
        <taxon>Pseudomonadati</taxon>
        <taxon>Pseudomonadota</taxon>
        <taxon>Alphaproteobacteria</taxon>
        <taxon>Sphingomonadales</taxon>
        <taxon>Sphingomonadaceae</taxon>
        <taxon>Novosphingobium</taxon>
    </lineage>
</organism>
<sequence>MMDITLRIIGILAALGAPLAARAAEPRVWPAPTPPAIAGSSGYVEIPGAAVTRDPKRSYKALFSAATGAPDPARPLSAFGRVALQLNGLIAAKVPASHISFAMILYGAAADAVLSDAEYRKKYNIDNPNKVIFNALRQAGVRMMVCGQWAAGRNIARDQLLPGIEVAEAATLVQITYANDGYAVLYN</sequence>
<dbReference type="InterPro" id="IPR003787">
    <property type="entry name" value="Sulphur_relay_DsrE/F-like"/>
</dbReference>
<dbReference type="SUPFAM" id="SSF75169">
    <property type="entry name" value="DsrEFH-like"/>
    <property type="match status" value="1"/>
</dbReference>
<dbReference type="EMBL" id="CP117419">
    <property type="protein sequence ID" value="WCT80166.1"/>
    <property type="molecule type" value="Genomic_DNA"/>
</dbReference>
<reference evidence="2 3" key="1">
    <citation type="submission" date="2023-02" db="EMBL/GenBank/DDBJ databases">
        <title>Genome sequence of Novosphingobium humi KACC 19094.</title>
        <authorList>
            <person name="Kim S."/>
            <person name="Heo J."/>
            <person name="Kwon S.-W."/>
        </authorList>
    </citation>
    <scope>NUCLEOTIDE SEQUENCE [LARGE SCALE GENOMIC DNA]</scope>
    <source>
        <strain evidence="2 3">KACC 19094</strain>
        <plasmid evidence="2 3">unnamed2</plasmid>
    </source>
</reference>
<accession>A0ABY7U4B3</accession>
<protein>
    <submittedName>
        <fullName evidence="2">DsrE family protein</fullName>
    </submittedName>
</protein>
<keyword evidence="3" id="KW-1185">Reference proteome</keyword>
<dbReference type="Gene3D" id="3.40.1260.10">
    <property type="entry name" value="DsrEFH-like"/>
    <property type="match status" value="1"/>
</dbReference>
<dbReference type="RefSeq" id="WP_273620436.1">
    <property type="nucleotide sequence ID" value="NZ_CP117419.1"/>
</dbReference>
<geneLocation type="plasmid" evidence="2 3">
    <name>unnamed2</name>
</geneLocation>
<name>A0ABY7U4B3_9SPHN</name>
<evidence type="ECO:0000313" key="2">
    <source>
        <dbReference type="EMBL" id="WCT80166.1"/>
    </source>
</evidence>
<dbReference type="InterPro" id="IPR027396">
    <property type="entry name" value="DsrEFH-like"/>
</dbReference>
<keyword evidence="1" id="KW-0732">Signal</keyword>
<keyword evidence="2" id="KW-0614">Plasmid</keyword>
<evidence type="ECO:0000313" key="3">
    <source>
        <dbReference type="Proteomes" id="UP001218231"/>
    </source>
</evidence>
<gene>
    <name evidence="2" type="ORF">PQ457_21895</name>
</gene>
<dbReference type="Proteomes" id="UP001218231">
    <property type="component" value="Plasmid unnamed2"/>
</dbReference>
<proteinExistence type="predicted"/>
<feature type="chain" id="PRO_5046565939" evidence="1">
    <location>
        <begin position="24"/>
        <end position="187"/>
    </location>
</feature>
<evidence type="ECO:0000256" key="1">
    <source>
        <dbReference type="SAM" id="SignalP"/>
    </source>
</evidence>
<feature type="signal peptide" evidence="1">
    <location>
        <begin position="1"/>
        <end position="23"/>
    </location>
</feature>
<dbReference type="Pfam" id="PF02635">
    <property type="entry name" value="DsrE"/>
    <property type="match status" value="1"/>
</dbReference>